<organism evidence="2 3">
    <name type="scientific">Ambrosiozyma monospora</name>
    <name type="common">Yeast</name>
    <name type="synonym">Endomycopsis monosporus</name>
    <dbReference type="NCBI Taxonomy" id="43982"/>
    <lineage>
        <taxon>Eukaryota</taxon>
        <taxon>Fungi</taxon>
        <taxon>Dikarya</taxon>
        <taxon>Ascomycota</taxon>
        <taxon>Saccharomycotina</taxon>
        <taxon>Pichiomycetes</taxon>
        <taxon>Pichiales</taxon>
        <taxon>Pichiaceae</taxon>
        <taxon>Ambrosiozyma</taxon>
    </lineage>
</organism>
<keyword evidence="3" id="KW-1185">Reference proteome</keyword>
<protein>
    <submittedName>
        <fullName evidence="2">Unnamed protein product</fullName>
    </submittedName>
</protein>
<sequence length="1091" mass="123747">MNHLGRRDFNVAGGGNKNRRVVHERSRSLKAVDLSLDHLQDKVKQFSSDEVFSQNLYTECLTIITAIRKNHRSVDQITFLHHWNDMIESLIKFGKLNFAITELQLFYQELSHVLGNSPSKSSKPSTSRMLEGFVYKPMVYSSYVITLVFLFHLQVLNLCLLKASTASSTKVAFPSGQEMVRFLSKGSSFHKWFGALPKDTIPRFAKLASTCLFKLSMYTKTVLKLCYKLMSLQYLAYTSEVSDELIGVCAKIFSTMSSTNAPVVYKYTSLTLLNVCESFKINDIPLTKLVHLIDGYGRIAPIKEKPIWNEYKEELSDDNSDSIENLLEGLDIKSTKDMDSLIQLFESCQSWNLLGDVHFCSAVAKTVKTLDLRDTRSQRFASAFLDFVNNASEENVDIGTKIFSVLDMCTIKIKSLDPIQHTEFCYSSLNSMFTILRTKSQPKRLKNFSNLAFHFGGLLLTSAVDQSLRFWMACVNFEYNVMLQASDDEKHQCFQFLKTKCDRITNMLLDGAHFEDACVFLSKVFTCYEILNQSEDLFECQKLIWDDLSVSIKLVTKLSIKMNSPLPVERLGQQEVTAICVLIAAINLISKSTYAHKQNLISKMIIQLKNELKDNGLFLFFLSSITFYINFNINLKPVEGLQLEGTCHNYQGLILAHINALQCLSQREIPQELLMTIYSNLKLMADKAPVGLVSEYELNVISMITQIFIHNRLYQLMINFLTVYIPTRRNLLSKDQLQSLLVTLADCQLSQGQPSKACDTLNELDTIESIPKFAKIYAKLDGTHALILSQDMDGAKTLLESVAEILKTKEYQINGQSNKLEVAELLLLTSKFCVLSGLLHYEYASFVNSILAYKKSIRTLQSVIKNFLTPDFTQFDVCTKYCLKLKMSSFMLTSFESLLECMSSAGLKEFDYYEAECNAFIDTQPSAAVKCYYGFLLSQYQSLKNNIEKSTSYLSGGLRIYNRLKSSGVLIDLENIAANLLFFQVTDDLNSVKIYAEKLDSLLLEISAMKTIDYDSVEPMVVQYYYNKVQGRASISALHGSGAVFYNLDYTKNSELIKLKVNLKESLGSFCQVPVLSVLQTFRSIPKLQIL</sequence>
<reference evidence="2" key="1">
    <citation type="submission" date="2023-04" db="EMBL/GenBank/DDBJ databases">
        <title>Ambrosiozyma monospora NBRC 1965.</title>
        <authorList>
            <person name="Ichikawa N."/>
            <person name="Sato H."/>
            <person name="Tonouchi N."/>
        </authorList>
    </citation>
    <scope>NUCLEOTIDE SEQUENCE</scope>
    <source>
        <strain evidence="2">NBRC 1965</strain>
    </source>
</reference>
<gene>
    <name evidence="2" type="ORF">Amon01_000228200</name>
</gene>
<dbReference type="EMBL" id="BSXU01000812">
    <property type="protein sequence ID" value="GMG21832.1"/>
    <property type="molecule type" value="Genomic_DNA"/>
</dbReference>
<dbReference type="Proteomes" id="UP001165063">
    <property type="component" value="Unassembled WGS sequence"/>
</dbReference>
<proteinExistence type="predicted"/>
<evidence type="ECO:0000313" key="2">
    <source>
        <dbReference type="EMBL" id="GMG21832.1"/>
    </source>
</evidence>
<feature type="region of interest" description="Disordered" evidence="1">
    <location>
        <begin position="1"/>
        <end position="22"/>
    </location>
</feature>
<evidence type="ECO:0000256" key="1">
    <source>
        <dbReference type="SAM" id="MobiDB-lite"/>
    </source>
</evidence>
<name>A0A9W6YQ29_AMBMO</name>
<dbReference type="AlphaFoldDB" id="A0A9W6YQ29"/>
<evidence type="ECO:0000313" key="3">
    <source>
        <dbReference type="Proteomes" id="UP001165063"/>
    </source>
</evidence>
<accession>A0A9W6YQ29</accession>
<comment type="caution">
    <text evidence="2">The sequence shown here is derived from an EMBL/GenBank/DDBJ whole genome shotgun (WGS) entry which is preliminary data.</text>
</comment>